<comment type="caution">
    <text evidence="6">The sequence shown here is derived from an EMBL/GenBank/DDBJ whole genome shotgun (WGS) entry which is preliminary data.</text>
</comment>
<evidence type="ECO:0000256" key="1">
    <source>
        <dbReference type="ARBA" id="ARBA00022475"/>
    </source>
</evidence>
<keyword evidence="4 5" id="KW-0472">Membrane</keyword>
<dbReference type="InterPro" id="IPR014205">
    <property type="entry name" value="Spore_YtaF"/>
</dbReference>
<name>A0ABT6H303_9BACI</name>
<evidence type="ECO:0000313" key="7">
    <source>
        <dbReference type="Proteomes" id="UP001218246"/>
    </source>
</evidence>
<proteinExistence type="predicted"/>
<dbReference type="EMBL" id="JARULN010000003">
    <property type="protein sequence ID" value="MDG5753594.1"/>
    <property type="molecule type" value="Genomic_DNA"/>
</dbReference>
<feature type="transmembrane region" description="Helical" evidence="5">
    <location>
        <begin position="70"/>
        <end position="87"/>
    </location>
</feature>
<organism evidence="6 7">
    <name type="scientific">Ectobacillus antri</name>
    <dbReference type="NCBI Taxonomy" id="2486280"/>
    <lineage>
        <taxon>Bacteria</taxon>
        <taxon>Bacillati</taxon>
        <taxon>Bacillota</taxon>
        <taxon>Bacilli</taxon>
        <taxon>Bacillales</taxon>
        <taxon>Bacillaceae</taxon>
        <taxon>Ectobacillus</taxon>
    </lineage>
</organism>
<feature type="transmembrane region" description="Helical" evidence="5">
    <location>
        <begin position="6"/>
        <end position="25"/>
    </location>
</feature>
<keyword evidence="7" id="KW-1185">Reference proteome</keyword>
<evidence type="ECO:0000256" key="5">
    <source>
        <dbReference type="SAM" id="Phobius"/>
    </source>
</evidence>
<dbReference type="Proteomes" id="UP001218246">
    <property type="component" value="Unassembled WGS sequence"/>
</dbReference>
<sequence length="210" mass="22919">MYQYVALMMLAFALSLDSCSVGMTYGLRKVRISLKSIIVISICSAAVMFVSMGIGQFVQTIFSAEVAKRIGGLVLIGIGAWVLYQFFAEDKKEEKLDEKTLWNLEIQSLGIVIQILRKPIVADFDNSGTISGIEAVMLGLALSLDSFGAGIGASLLGYPPLIMAALVAIMSFVFLSLGLKMGQWFSALQWMQKLTFLPGVLLIIMGIWKM</sequence>
<protein>
    <submittedName>
        <fullName evidence="6">Sporulation membrane protein YtaF</fullName>
    </submittedName>
</protein>
<keyword evidence="3 5" id="KW-1133">Transmembrane helix</keyword>
<dbReference type="RefSeq" id="WP_124564294.1">
    <property type="nucleotide sequence ID" value="NZ_JARRRY010000002.1"/>
</dbReference>
<evidence type="ECO:0000313" key="6">
    <source>
        <dbReference type="EMBL" id="MDG5753594.1"/>
    </source>
</evidence>
<dbReference type="NCBIfam" id="TIGR02840">
    <property type="entry name" value="spore_YtaF"/>
    <property type="match status" value="1"/>
</dbReference>
<dbReference type="Pfam" id="PF02659">
    <property type="entry name" value="Mntp"/>
    <property type="match status" value="2"/>
</dbReference>
<feature type="transmembrane region" description="Helical" evidence="5">
    <location>
        <begin position="161"/>
        <end position="179"/>
    </location>
</feature>
<gene>
    <name evidence="6" type="primary">ytaF</name>
    <name evidence="6" type="ORF">P6P90_06340</name>
</gene>
<keyword evidence="1" id="KW-1003">Cell membrane</keyword>
<dbReference type="PANTHER" id="PTHR35529">
    <property type="entry name" value="MANGANESE EFFLUX PUMP MNTP-RELATED"/>
    <property type="match status" value="1"/>
</dbReference>
<reference evidence="6 7" key="1">
    <citation type="submission" date="2023-04" db="EMBL/GenBank/DDBJ databases">
        <title>Ectobacillus antri isolated from activated sludge.</title>
        <authorList>
            <person name="Yan P."/>
            <person name="Liu X."/>
        </authorList>
    </citation>
    <scope>NUCLEOTIDE SEQUENCE [LARGE SCALE GENOMIC DNA]</scope>
    <source>
        <strain evidence="6 7">C18H</strain>
    </source>
</reference>
<dbReference type="InterPro" id="IPR003810">
    <property type="entry name" value="Mntp/YtaF"/>
</dbReference>
<evidence type="ECO:0000256" key="4">
    <source>
        <dbReference type="ARBA" id="ARBA00023136"/>
    </source>
</evidence>
<accession>A0ABT6H303</accession>
<dbReference type="PANTHER" id="PTHR35529:SF2">
    <property type="entry name" value="SPORULATION PROTEIN YTAF-RELATED"/>
    <property type="match status" value="1"/>
</dbReference>
<keyword evidence="2 5" id="KW-0812">Transmembrane</keyword>
<evidence type="ECO:0000256" key="2">
    <source>
        <dbReference type="ARBA" id="ARBA00022692"/>
    </source>
</evidence>
<evidence type="ECO:0000256" key="3">
    <source>
        <dbReference type="ARBA" id="ARBA00022989"/>
    </source>
</evidence>
<feature type="transmembrane region" description="Helical" evidence="5">
    <location>
        <begin position="191"/>
        <end position="208"/>
    </location>
</feature>
<feature type="transmembrane region" description="Helical" evidence="5">
    <location>
        <begin position="37"/>
        <end position="58"/>
    </location>
</feature>